<sequence>MKRYWQGSCGTILSLMPGLLEQVDFKIFTEDSLFSSKRTEDEKVQTNDTVIMNDNEKARSAVIKCRNDLTDHSDNSLYHFLARQLTPSKEQSSTWMFIIWQASFAWHWRANLFRITLGHVHVTCTALDYVWNCIQM</sequence>
<evidence type="ECO:0000313" key="1">
    <source>
        <dbReference type="EMBL" id="CAB0018252.1"/>
    </source>
</evidence>
<dbReference type="EMBL" id="CADCXU010032339">
    <property type="protein sequence ID" value="CAB0018252.1"/>
    <property type="molecule type" value="Genomic_DNA"/>
</dbReference>
<dbReference type="AlphaFoldDB" id="A0A6H5HJJ1"/>
<evidence type="ECO:0000313" key="2">
    <source>
        <dbReference type="Proteomes" id="UP000479000"/>
    </source>
</evidence>
<organism evidence="1 2">
    <name type="scientific">Nesidiocoris tenuis</name>
    <dbReference type="NCBI Taxonomy" id="355587"/>
    <lineage>
        <taxon>Eukaryota</taxon>
        <taxon>Metazoa</taxon>
        <taxon>Ecdysozoa</taxon>
        <taxon>Arthropoda</taxon>
        <taxon>Hexapoda</taxon>
        <taxon>Insecta</taxon>
        <taxon>Pterygota</taxon>
        <taxon>Neoptera</taxon>
        <taxon>Paraneoptera</taxon>
        <taxon>Hemiptera</taxon>
        <taxon>Heteroptera</taxon>
        <taxon>Panheteroptera</taxon>
        <taxon>Cimicomorpha</taxon>
        <taxon>Miridae</taxon>
        <taxon>Dicyphina</taxon>
        <taxon>Nesidiocoris</taxon>
    </lineage>
</organism>
<gene>
    <name evidence="1" type="ORF">NTEN_LOCUS22161</name>
</gene>
<feature type="non-terminal residue" evidence="1">
    <location>
        <position position="136"/>
    </location>
</feature>
<accession>A0A6H5HJJ1</accession>
<dbReference type="Proteomes" id="UP000479000">
    <property type="component" value="Unassembled WGS sequence"/>
</dbReference>
<reference evidence="1 2" key="1">
    <citation type="submission" date="2020-02" db="EMBL/GenBank/DDBJ databases">
        <authorList>
            <person name="Ferguson B K."/>
        </authorList>
    </citation>
    <scope>NUCLEOTIDE SEQUENCE [LARGE SCALE GENOMIC DNA]</scope>
</reference>
<protein>
    <submittedName>
        <fullName evidence="1">Uncharacterized protein</fullName>
    </submittedName>
</protein>
<keyword evidence="2" id="KW-1185">Reference proteome</keyword>
<proteinExistence type="predicted"/>
<name>A0A6H5HJJ1_9HEMI</name>